<organism evidence="2 3">
    <name type="scientific">Daedalea quercina L-15889</name>
    <dbReference type="NCBI Taxonomy" id="1314783"/>
    <lineage>
        <taxon>Eukaryota</taxon>
        <taxon>Fungi</taxon>
        <taxon>Dikarya</taxon>
        <taxon>Basidiomycota</taxon>
        <taxon>Agaricomycotina</taxon>
        <taxon>Agaricomycetes</taxon>
        <taxon>Polyporales</taxon>
        <taxon>Fomitopsis</taxon>
    </lineage>
</organism>
<evidence type="ECO:0000313" key="3">
    <source>
        <dbReference type="Proteomes" id="UP000076727"/>
    </source>
</evidence>
<feature type="region of interest" description="Disordered" evidence="1">
    <location>
        <begin position="1"/>
        <end position="25"/>
    </location>
</feature>
<keyword evidence="3" id="KW-1185">Reference proteome</keyword>
<feature type="compositionally biased region" description="Polar residues" evidence="1">
    <location>
        <begin position="1"/>
        <end position="23"/>
    </location>
</feature>
<evidence type="ECO:0000313" key="2">
    <source>
        <dbReference type="EMBL" id="KZT63745.1"/>
    </source>
</evidence>
<dbReference type="AlphaFoldDB" id="A0A165KY61"/>
<gene>
    <name evidence="2" type="ORF">DAEQUDRAFT_88908</name>
</gene>
<name>A0A165KY61_9APHY</name>
<protein>
    <submittedName>
        <fullName evidence="2">Uncharacterized protein</fullName>
    </submittedName>
</protein>
<accession>A0A165KY61</accession>
<evidence type="ECO:0000256" key="1">
    <source>
        <dbReference type="SAM" id="MobiDB-lite"/>
    </source>
</evidence>
<dbReference type="EMBL" id="KV429159">
    <property type="protein sequence ID" value="KZT63745.1"/>
    <property type="molecule type" value="Genomic_DNA"/>
</dbReference>
<reference evidence="2 3" key="1">
    <citation type="journal article" date="2016" name="Mol. Biol. Evol.">
        <title>Comparative Genomics of Early-Diverging Mushroom-Forming Fungi Provides Insights into the Origins of Lignocellulose Decay Capabilities.</title>
        <authorList>
            <person name="Nagy L.G."/>
            <person name="Riley R."/>
            <person name="Tritt A."/>
            <person name="Adam C."/>
            <person name="Daum C."/>
            <person name="Floudas D."/>
            <person name="Sun H."/>
            <person name="Yadav J.S."/>
            <person name="Pangilinan J."/>
            <person name="Larsson K.H."/>
            <person name="Matsuura K."/>
            <person name="Barry K."/>
            <person name="Labutti K."/>
            <person name="Kuo R."/>
            <person name="Ohm R.A."/>
            <person name="Bhattacharya S.S."/>
            <person name="Shirouzu T."/>
            <person name="Yoshinaga Y."/>
            <person name="Martin F.M."/>
            <person name="Grigoriev I.V."/>
            <person name="Hibbett D.S."/>
        </authorList>
    </citation>
    <scope>NUCLEOTIDE SEQUENCE [LARGE SCALE GENOMIC DNA]</scope>
    <source>
        <strain evidence="2 3">L-15889</strain>
    </source>
</reference>
<sequence length="72" mass="7622">MGPSLSPTRPSQATRATSPSTRLNHYPANSGCRATRCFLLLSAAAGCAIVLSQSMCQIRVQQAGALPRNVMF</sequence>
<dbReference type="Proteomes" id="UP000076727">
    <property type="component" value="Unassembled WGS sequence"/>
</dbReference>
<proteinExistence type="predicted"/>